<name>A0A5B8XPC9_9DELT</name>
<keyword evidence="3" id="KW-1185">Reference proteome</keyword>
<evidence type="ECO:0000313" key="3">
    <source>
        <dbReference type="Proteomes" id="UP000321595"/>
    </source>
</evidence>
<reference evidence="2 3" key="1">
    <citation type="submission" date="2019-08" db="EMBL/GenBank/DDBJ databases">
        <authorList>
            <person name="Liang Q."/>
        </authorList>
    </citation>
    <scope>NUCLEOTIDE SEQUENCE [LARGE SCALE GENOMIC DNA]</scope>
    <source>
        <strain evidence="2 3">V1718</strain>
    </source>
</reference>
<dbReference type="EMBL" id="CP042467">
    <property type="protein sequence ID" value="QED27091.1"/>
    <property type="molecule type" value="Genomic_DNA"/>
</dbReference>
<accession>A0A5B8XPC9</accession>
<dbReference type="RefSeq" id="WP_146958776.1">
    <property type="nucleotide sequence ID" value="NZ_CP042467.1"/>
</dbReference>
<feature type="region of interest" description="Disordered" evidence="1">
    <location>
        <begin position="56"/>
        <end position="75"/>
    </location>
</feature>
<protein>
    <submittedName>
        <fullName evidence="2">Uncharacterized protein</fullName>
    </submittedName>
</protein>
<evidence type="ECO:0000313" key="2">
    <source>
        <dbReference type="EMBL" id="QED27091.1"/>
    </source>
</evidence>
<dbReference type="Proteomes" id="UP000321595">
    <property type="component" value="Chromosome"/>
</dbReference>
<gene>
    <name evidence="2" type="ORF">FRD01_07520</name>
</gene>
<organism evidence="2 3">
    <name type="scientific">Microvenator marinus</name>
    <dbReference type="NCBI Taxonomy" id="2600177"/>
    <lineage>
        <taxon>Bacteria</taxon>
        <taxon>Deltaproteobacteria</taxon>
        <taxon>Bradymonadales</taxon>
        <taxon>Microvenatoraceae</taxon>
        <taxon>Microvenator</taxon>
    </lineage>
</organism>
<sequence length="128" mass="13889">MNRVGENRADALWDTGSPDRVEELRKAVINESGGLQESHLANVVGELLARLDSLAESPSTLTPAPPFRGGSPPDSREMTAILQRLPGQVDSLKQGLDSAGAHRVDRMVDVLKFYGALKHELMSRAEKS</sequence>
<evidence type="ECO:0000256" key="1">
    <source>
        <dbReference type="SAM" id="MobiDB-lite"/>
    </source>
</evidence>
<dbReference type="KEGG" id="bbae:FRD01_07520"/>
<dbReference type="AlphaFoldDB" id="A0A5B8XPC9"/>
<proteinExistence type="predicted"/>